<name>A0A383BJQ5_9ZZZZ</name>
<sequence>VTPREAKALGRQVRNFNEELWLQHRSQIVESVSLAKFGSDDDLAAYLLSTGAHVLVEASPHDRVWGIGLEDVHPDARDPRRWPGENLLGFALMTVRDQLAGPFLGRD</sequence>
<evidence type="ECO:0000313" key="2">
    <source>
        <dbReference type="EMBL" id="SVE20109.1"/>
    </source>
</evidence>
<dbReference type="Gene3D" id="1.10.357.40">
    <property type="entry name" value="YbiA-like"/>
    <property type="match status" value="1"/>
</dbReference>
<feature type="domain" description="NADAR" evidence="1">
    <location>
        <begin position="2"/>
        <end position="99"/>
    </location>
</feature>
<dbReference type="AlphaFoldDB" id="A0A383BJQ5"/>
<dbReference type="EMBL" id="UINC01200975">
    <property type="protein sequence ID" value="SVE20109.1"/>
    <property type="molecule type" value="Genomic_DNA"/>
</dbReference>
<dbReference type="NCBIfam" id="TIGR02464">
    <property type="entry name" value="ribofla_fusion"/>
    <property type="match status" value="1"/>
</dbReference>
<reference evidence="2" key="1">
    <citation type="submission" date="2018-05" db="EMBL/GenBank/DDBJ databases">
        <authorList>
            <person name="Lanie J.A."/>
            <person name="Ng W.-L."/>
            <person name="Kazmierczak K.M."/>
            <person name="Andrzejewski T.M."/>
            <person name="Davidsen T.M."/>
            <person name="Wayne K.J."/>
            <person name="Tettelin H."/>
            <person name="Glass J.I."/>
            <person name="Rusch D."/>
            <person name="Podicherti R."/>
            <person name="Tsui H.-C.T."/>
            <person name="Winkler M.E."/>
        </authorList>
    </citation>
    <scope>NUCLEOTIDE SEQUENCE</scope>
</reference>
<dbReference type="CDD" id="cd15457">
    <property type="entry name" value="NADAR"/>
    <property type="match status" value="1"/>
</dbReference>
<feature type="non-terminal residue" evidence="2">
    <location>
        <position position="1"/>
    </location>
</feature>
<dbReference type="InterPro" id="IPR037238">
    <property type="entry name" value="YbiA-like_sf"/>
</dbReference>
<evidence type="ECO:0000259" key="1">
    <source>
        <dbReference type="Pfam" id="PF08719"/>
    </source>
</evidence>
<dbReference type="InterPro" id="IPR012816">
    <property type="entry name" value="NADAR"/>
</dbReference>
<gene>
    <name evidence="2" type="ORF">METZ01_LOCUS472963</name>
</gene>
<dbReference type="SUPFAM" id="SSF143990">
    <property type="entry name" value="YbiA-like"/>
    <property type="match status" value="1"/>
</dbReference>
<protein>
    <recommendedName>
        <fullName evidence="1">NADAR domain-containing protein</fullName>
    </recommendedName>
</protein>
<organism evidence="2">
    <name type="scientific">marine metagenome</name>
    <dbReference type="NCBI Taxonomy" id="408172"/>
    <lineage>
        <taxon>unclassified sequences</taxon>
        <taxon>metagenomes</taxon>
        <taxon>ecological metagenomes</taxon>
    </lineage>
</organism>
<proteinExistence type="predicted"/>
<dbReference type="Pfam" id="PF08719">
    <property type="entry name" value="NADAR"/>
    <property type="match status" value="1"/>
</dbReference>
<accession>A0A383BJQ5</accession>